<dbReference type="OrthoDB" id="3786497at2"/>
<name>A0A2R7YY83_9ACTN</name>
<evidence type="ECO:0000313" key="1">
    <source>
        <dbReference type="EMBL" id="PUA81254.1"/>
    </source>
</evidence>
<dbReference type="EMBL" id="PYXZ01000003">
    <property type="protein sequence ID" value="PUA81254.1"/>
    <property type="molecule type" value="Genomic_DNA"/>
</dbReference>
<gene>
    <name evidence="1" type="ORF">C7S10_09485</name>
</gene>
<evidence type="ECO:0000313" key="2">
    <source>
        <dbReference type="Proteomes" id="UP000244867"/>
    </source>
</evidence>
<keyword evidence="2" id="KW-1185">Reference proteome</keyword>
<sequence length="107" mass="12061">MTSRLHAEFGALTRTAADQRHARNTLIRIQHQRREAALDPDALGMILPARDIVASFREADRATRAGIWDVAQRCEDLGDGVREVRDLYRDVDREVAERFSAMLGGQS</sequence>
<comment type="caution">
    <text evidence="1">The sequence shown here is derived from an EMBL/GenBank/DDBJ whole genome shotgun (WGS) entry which is preliminary data.</text>
</comment>
<reference evidence="1 2" key="1">
    <citation type="submission" date="2018-03" db="EMBL/GenBank/DDBJ databases">
        <authorList>
            <person name="Keele B.F."/>
        </authorList>
    </citation>
    <scope>NUCLEOTIDE SEQUENCE [LARGE SCALE GENOMIC DNA]</scope>
    <source>
        <strain evidence="1 2">IB-3</strain>
    </source>
</reference>
<dbReference type="Proteomes" id="UP000244867">
    <property type="component" value="Unassembled WGS sequence"/>
</dbReference>
<proteinExistence type="predicted"/>
<dbReference type="RefSeq" id="WP_108344195.1">
    <property type="nucleotide sequence ID" value="NZ_PYXZ01000003.1"/>
</dbReference>
<organism evidence="1 2">
    <name type="scientific">Nocardioides currus</name>
    <dbReference type="NCBI Taxonomy" id="2133958"/>
    <lineage>
        <taxon>Bacteria</taxon>
        <taxon>Bacillati</taxon>
        <taxon>Actinomycetota</taxon>
        <taxon>Actinomycetes</taxon>
        <taxon>Propionibacteriales</taxon>
        <taxon>Nocardioidaceae</taxon>
        <taxon>Nocardioides</taxon>
    </lineage>
</organism>
<dbReference type="AlphaFoldDB" id="A0A2R7YY83"/>
<protein>
    <submittedName>
        <fullName evidence="1">Uncharacterized protein</fullName>
    </submittedName>
</protein>
<accession>A0A2R7YY83</accession>